<dbReference type="Proteomes" id="UP000182101">
    <property type="component" value="Plasmid pAMCP48-600"/>
</dbReference>
<keyword evidence="5" id="KW-0614">Plasmid</keyword>
<feature type="compositionally biased region" description="Basic and acidic residues" evidence="3">
    <location>
        <begin position="301"/>
        <end position="310"/>
    </location>
</feature>
<dbReference type="Gene3D" id="1.10.443.10">
    <property type="entry name" value="Intergrase catalytic core"/>
    <property type="match status" value="1"/>
</dbReference>
<dbReference type="GO" id="GO:0003677">
    <property type="term" value="F:DNA binding"/>
    <property type="evidence" value="ECO:0007669"/>
    <property type="project" value="InterPro"/>
</dbReference>
<reference evidence="5 6" key="1">
    <citation type="submission" date="2016-11" db="EMBL/GenBank/DDBJ databases">
        <title>Networking in microbes: conjugative elements and plasmids in the genus Alteromonas.</title>
        <authorList>
            <person name="Lopez-Perez M."/>
            <person name="Ramon-Marco N."/>
            <person name="Rodriguez-Valera F."/>
        </authorList>
    </citation>
    <scope>NUCLEOTIDE SEQUENCE [LARGE SCALE GENOMIC DNA]</scope>
    <source>
        <strain evidence="5 6">CP48</strain>
        <plasmid evidence="6">pamcp48-600</plasmid>
    </source>
</reference>
<dbReference type="InterPro" id="IPR050090">
    <property type="entry name" value="Tyrosine_recombinase_XerCD"/>
</dbReference>
<protein>
    <recommendedName>
        <fullName evidence="4">Tyr recombinase domain-containing protein</fullName>
    </recommendedName>
</protein>
<proteinExistence type="predicted"/>
<gene>
    <name evidence="5" type="ORF">BM524_20325</name>
</gene>
<evidence type="ECO:0000313" key="6">
    <source>
        <dbReference type="Proteomes" id="UP000182101"/>
    </source>
</evidence>
<evidence type="ECO:0000256" key="1">
    <source>
        <dbReference type="ARBA" id="ARBA00022908"/>
    </source>
</evidence>
<feature type="domain" description="Tyr recombinase" evidence="4">
    <location>
        <begin position="198"/>
        <end position="411"/>
    </location>
</feature>
<keyword evidence="2" id="KW-0233">DNA recombination</keyword>
<evidence type="ECO:0000256" key="3">
    <source>
        <dbReference type="SAM" id="MobiDB-lite"/>
    </source>
</evidence>
<dbReference type="InterPro" id="IPR013762">
    <property type="entry name" value="Integrase-like_cat_sf"/>
</dbReference>
<evidence type="ECO:0000256" key="2">
    <source>
        <dbReference type="ARBA" id="ARBA00023172"/>
    </source>
</evidence>
<organism evidence="5 6">
    <name type="scientific">Alteromonas mediterranea</name>
    <dbReference type="NCBI Taxonomy" id="314275"/>
    <lineage>
        <taxon>Bacteria</taxon>
        <taxon>Pseudomonadati</taxon>
        <taxon>Pseudomonadota</taxon>
        <taxon>Gammaproteobacteria</taxon>
        <taxon>Alteromonadales</taxon>
        <taxon>Alteromonadaceae</taxon>
        <taxon>Alteromonas/Salinimonas group</taxon>
        <taxon>Alteromonas</taxon>
    </lineage>
</organism>
<dbReference type="PANTHER" id="PTHR30349:SF64">
    <property type="entry name" value="PROPHAGE INTEGRASE INTD-RELATED"/>
    <property type="match status" value="1"/>
</dbReference>
<dbReference type="Pfam" id="PF00589">
    <property type="entry name" value="Phage_integrase"/>
    <property type="match status" value="1"/>
</dbReference>
<dbReference type="GO" id="GO:0006310">
    <property type="term" value="P:DNA recombination"/>
    <property type="evidence" value="ECO:0007669"/>
    <property type="project" value="UniProtKB-KW"/>
</dbReference>
<dbReference type="AlphaFoldDB" id="A0AAC9JER5"/>
<dbReference type="InterPro" id="IPR011010">
    <property type="entry name" value="DNA_brk_join_enz"/>
</dbReference>
<dbReference type="GO" id="GO:0015074">
    <property type="term" value="P:DNA integration"/>
    <property type="evidence" value="ECO:0007669"/>
    <property type="project" value="UniProtKB-KW"/>
</dbReference>
<feature type="region of interest" description="Disordered" evidence="3">
    <location>
        <begin position="301"/>
        <end position="324"/>
    </location>
</feature>
<dbReference type="PANTHER" id="PTHR30349">
    <property type="entry name" value="PHAGE INTEGRASE-RELATED"/>
    <property type="match status" value="1"/>
</dbReference>
<dbReference type="SUPFAM" id="SSF56349">
    <property type="entry name" value="DNA breaking-rejoining enzymes"/>
    <property type="match status" value="1"/>
</dbReference>
<dbReference type="CDD" id="cd00397">
    <property type="entry name" value="DNA_BRE_C"/>
    <property type="match status" value="1"/>
</dbReference>
<dbReference type="RefSeq" id="WP_071960872.1">
    <property type="nucleotide sequence ID" value="NZ_CP018025.1"/>
</dbReference>
<evidence type="ECO:0000313" key="5">
    <source>
        <dbReference type="EMBL" id="APD92259.1"/>
    </source>
</evidence>
<evidence type="ECO:0000259" key="4">
    <source>
        <dbReference type="PROSITE" id="PS51898"/>
    </source>
</evidence>
<geneLocation type="plasmid" evidence="6">
    <name>pamcp48-600</name>
</geneLocation>
<sequence length="424" mass="48150">MIKHTGLNISTGCTPQLLDNNSGFSLQKNGESIDVKTTVLFDDLTGKIVVPATLWLINLIADPSHEHENNLSAAKALRCYFQFMQDNDMEWDKFPKVKLQRPTYAFKQHIMRQVKSGNLAYSTGNLYLGAVKRFYLWLFDNKLLDRESINPPFTLQNRSMVSHGKTGGRRFDVTTSDMRLPQKLKGVSKQAGKTKGLRDLCPLNKQALDTLKQGLATANKEHFTLCTFLSILSGLREEEALTMPRREFVGDIAAQRLLNKHTVTLSIGPHNGVETKNNKRRDIDVPYALYERLCAYAAQESKSRRADKSSGENPRLFISNRGTPFKPDELTKRMSEMRKALQAQHGITLDHKYHDLRATYATEYGTRLLNSGMPFSDVFAEVKARLGHEQDKDTLKYMQIIQNRETRKQGAVAFETFTQEVLGE</sequence>
<accession>A0AAC9JER5</accession>
<keyword evidence="1" id="KW-0229">DNA integration</keyword>
<dbReference type="EMBL" id="CP018025">
    <property type="protein sequence ID" value="APD92259.1"/>
    <property type="molecule type" value="Genomic_DNA"/>
</dbReference>
<dbReference type="InterPro" id="IPR002104">
    <property type="entry name" value="Integrase_catalytic"/>
</dbReference>
<name>A0AAC9JER5_9ALTE</name>
<dbReference type="PROSITE" id="PS51898">
    <property type="entry name" value="TYR_RECOMBINASE"/>
    <property type="match status" value="1"/>
</dbReference>